<reference evidence="2 3" key="1">
    <citation type="journal article" date="2016" name="Nat. Commun.">
        <title>Extremotolerant tardigrade genome and improved radiotolerance of human cultured cells by tardigrade-unique protein.</title>
        <authorList>
            <person name="Hashimoto T."/>
            <person name="Horikawa D.D."/>
            <person name="Saito Y."/>
            <person name="Kuwahara H."/>
            <person name="Kozuka-Hata H."/>
            <person name="Shin-I T."/>
            <person name="Minakuchi Y."/>
            <person name="Ohishi K."/>
            <person name="Motoyama A."/>
            <person name="Aizu T."/>
            <person name="Enomoto A."/>
            <person name="Kondo K."/>
            <person name="Tanaka S."/>
            <person name="Hara Y."/>
            <person name="Koshikawa S."/>
            <person name="Sagara H."/>
            <person name="Miura T."/>
            <person name="Yokobori S."/>
            <person name="Miyagawa K."/>
            <person name="Suzuki Y."/>
            <person name="Kubo T."/>
            <person name="Oyama M."/>
            <person name="Kohara Y."/>
            <person name="Fujiyama A."/>
            <person name="Arakawa K."/>
            <person name="Katayama T."/>
            <person name="Toyoda A."/>
            <person name="Kunieda T."/>
        </authorList>
    </citation>
    <scope>NUCLEOTIDE SEQUENCE [LARGE SCALE GENOMIC DNA]</scope>
    <source>
        <strain evidence="2 3">YOKOZUNA-1</strain>
    </source>
</reference>
<keyword evidence="3" id="KW-1185">Reference proteome</keyword>
<dbReference type="AlphaFoldDB" id="A0A1D1UQG2"/>
<name>A0A1D1UQG2_RAMVA</name>
<evidence type="ECO:0000313" key="2">
    <source>
        <dbReference type="EMBL" id="GAU91944.1"/>
    </source>
</evidence>
<protein>
    <submittedName>
        <fullName evidence="2">Uncharacterized protein</fullName>
    </submittedName>
</protein>
<evidence type="ECO:0000256" key="1">
    <source>
        <dbReference type="SAM" id="MobiDB-lite"/>
    </source>
</evidence>
<dbReference type="Proteomes" id="UP000186922">
    <property type="component" value="Unassembled WGS sequence"/>
</dbReference>
<comment type="caution">
    <text evidence="2">The sequence shown here is derived from an EMBL/GenBank/DDBJ whole genome shotgun (WGS) entry which is preliminary data.</text>
</comment>
<feature type="region of interest" description="Disordered" evidence="1">
    <location>
        <begin position="65"/>
        <end position="84"/>
    </location>
</feature>
<evidence type="ECO:0000313" key="3">
    <source>
        <dbReference type="Proteomes" id="UP000186922"/>
    </source>
</evidence>
<dbReference type="EMBL" id="BDGG01000002">
    <property type="protein sequence ID" value="GAU91944.1"/>
    <property type="molecule type" value="Genomic_DNA"/>
</dbReference>
<feature type="compositionally biased region" description="Basic and acidic residues" evidence="1">
    <location>
        <begin position="74"/>
        <end position="84"/>
    </location>
</feature>
<proteinExistence type="predicted"/>
<sequence>MKIREKMEPSARVIEEQGTRDGVVSLAWHGNDREHHGTERRTLQESSVLNGLARVTRKALTCEGNFSNSNHVTKSREKRNQEEK</sequence>
<accession>A0A1D1UQG2</accession>
<gene>
    <name evidence="2" type="primary">RvY_04100-1</name>
    <name evidence="2" type="synonym">RvY_04100.1</name>
    <name evidence="2" type="ORF">RvY_04100</name>
</gene>
<organism evidence="2 3">
    <name type="scientific">Ramazzottius varieornatus</name>
    <name type="common">Water bear</name>
    <name type="synonym">Tardigrade</name>
    <dbReference type="NCBI Taxonomy" id="947166"/>
    <lineage>
        <taxon>Eukaryota</taxon>
        <taxon>Metazoa</taxon>
        <taxon>Ecdysozoa</taxon>
        <taxon>Tardigrada</taxon>
        <taxon>Eutardigrada</taxon>
        <taxon>Parachela</taxon>
        <taxon>Hypsibioidea</taxon>
        <taxon>Ramazzottiidae</taxon>
        <taxon>Ramazzottius</taxon>
    </lineage>
</organism>